<sequence length="155" mass="16312">MARNGGNADMRIRVEELEEIELGGSGRSRTPPSGNGSVGGGSNSGRGGVSQQQSPMPSTASTPTSRISQVAPFQTRISTMSLLLLSPSPLPMTSFFLRSTPSHSLLCHGPAAGGLAGHLHRQHSPISSVRLRSGPLGLRRHCRRRAAVGETSRRP</sequence>
<dbReference type="AlphaFoldDB" id="A0A843TQG8"/>
<dbReference type="EMBL" id="NMUH01000221">
    <property type="protein sequence ID" value="MQL74732.1"/>
    <property type="molecule type" value="Genomic_DNA"/>
</dbReference>
<gene>
    <name evidence="2" type="ORF">Taro_007123</name>
</gene>
<accession>A0A843TQG8</accession>
<proteinExistence type="predicted"/>
<feature type="compositionally biased region" description="Gly residues" evidence="1">
    <location>
        <begin position="36"/>
        <end position="48"/>
    </location>
</feature>
<feature type="compositionally biased region" description="Low complexity" evidence="1">
    <location>
        <begin position="49"/>
        <end position="65"/>
    </location>
</feature>
<feature type="region of interest" description="Disordered" evidence="1">
    <location>
        <begin position="1"/>
        <end position="67"/>
    </location>
</feature>
<keyword evidence="3" id="KW-1185">Reference proteome</keyword>
<evidence type="ECO:0000256" key="1">
    <source>
        <dbReference type="SAM" id="MobiDB-lite"/>
    </source>
</evidence>
<comment type="caution">
    <text evidence="2">The sequence shown here is derived from an EMBL/GenBank/DDBJ whole genome shotgun (WGS) entry which is preliminary data.</text>
</comment>
<dbReference type="Proteomes" id="UP000652761">
    <property type="component" value="Unassembled WGS sequence"/>
</dbReference>
<reference evidence="2" key="1">
    <citation type="submission" date="2017-07" db="EMBL/GenBank/DDBJ databases">
        <title>Taro Niue Genome Assembly and Annotation.</title>
        <authorList>
            <person name="Atibalentja N."/>
            <person name="Keating K."/>
            <person name="Fields C.J."/>
        </authorList>
    </citation>
    <scope>NUCLEOTIDE SEQUENCE</scope>
    <source>
        <strain evidence="2">Niue_2</strain>
        <tissue evidence="2">Leaf</tissue>
    </source>
</reference>
<organism evidence="2 3">
    <name type="scientific">Colocasia esculenta</name>
    <name type="common">Wild taro</name>
    <name type="synonym">Arum esculentum</name>
    <dbReference type="NCBI Taxonomy" id="4460"/>
    <lineage>
        <taxon>Eukaryota</taxon>
        <taxon>Viridiplantae</taxon>
        <taxon>Streptophyta</taxon>
        <taxon>Embryophyta</taxon>
        <taxon>Tracheophyta</taxon>
        <taxon>Spermatophyta</taxon>
        <taxon>Magnoliopsida</taxon>
        <taxon>Liliopsida</taxon>
        <taxon>Araceae</taxon>
        <taxon>Aroideae</taxon>
        <taxon>Colocasieae</taxon>
        <taxon>Colocasia</taxon>
    </lineage>
</organism>
<name>A0A843TQG8_COLES</name>
<protein>
    <submittedName>
        <fullName evidence="2">Uncharacterized protein</fullName>
    </submittedName>
</protein>
<evidence type="ECO:0000313" key="2">
    <source>
        <dbReference type="EMBL" id="MQL74732.1"/>
    </source>
</evidence>
<evidence type="ECO:0000313" key="3">
    <source>
        <dbReference type="Proteomes" id="UP000652761"/>
    </source>
</evidence>